<accession>A0A2I1DIV9</accession>
<dbReference type="InParanoid" id="A0A2I1DIV9"/>
<organism evidence="2 3">
    <name type="scientific">Acidithiobacillus marinus</name>
    <dbReference type="NCBI Taxonomy" id="187490"/>
    <lineage>
        <taxon>Bacteria</taxon>
        <taxon>Pseudomonadati</taxon>
        <taxon>Pseudomonadota</taxon>
        <taxon>Acidithiobacillia</taxon>
        <taxon>Acidithiobacillales</taxon>
        <taxon>Acidithiobacillaceae</taxon>
        <taxon>Acidithiobacillus</taxon>
    </lineage>
</organism>
<keyword evidence="3" id="KW-1185">Reference proteome</keyword>
<dbReference type="RefSeq" id="WP_101538746.1">
    <property type="nucleotide sequence ID" value="NZ_MXAV01000049.1"/>
</dbReference>
<evidence type="ECO:0000313" key="2">
    <source>
        <dbReference type="EMBL" id="PKY09814.1"/>
    </source>
</evidence>
<dbReference type="AlphaFoldDB" id="A0A2I1DIV9"/>
<feature type="region of interest" description="Disordered" evidence="1">
    <location>
        <begin position="23"/>
        <end position="60"/>
    </location>
</feature>
<proteinExistence type="predicted"/>
<evidence type="ECO:0000313" key="3">
    <source>
        <dbReference type="Proteomes" id="UP000234329"/>
    </source>
</evidence>
<dbReference type="EMBL" id="MXAV01000049">
    <property type="protein sequence ID" value="PKY09814.1"/>
    <property type="molecule type" value="Genomic_DNA"/>
</dbReference>
<name>A0A2I1DIV9_9PROT</name>
<feature type="compositionally biased region" description="Polar residues" evidence="1">
    <location>
        <begin position="23"/>
        <end position="37"/>
    </location>
</feature>
<dbReference type="Proteomes" id="UP000234329">
    <property type="component" value="Unassembled WGS sequence"/>
</dbReference>
<gene>
    <name evidence="2" type="ORF">B1757_13075</name>
</gene>
<sequence>MTSIRKTKQEDLFDRLYAQISGQVTEEVSVSKSSQNHASEDNSDTQASRQPNHAKESAVE</sequence>
<reference evidence="2 3" key="1">
    <citation type="submission" date="2017-03" db="EMBL/GenBank/DDBJ databases">
        <title>Draft genime sequence of the acidophilic sulfur-oxidizing bacterium Acidithiobacillus sp. SH, isolated from seawater.</title>
        <authorList>
            <person name="Sharmin S."/>
            <person name="Tokuhisa M."/>
            <person name="Kanao T."/>
            <person name="Kamimura K."/>
        </authorList>
    </citation>
    <scope>NUCLEOTIDE SEQUENCE [LARGE SCALE GENOMIC DNA]</scope>
    <source>
        <strain evidence="2 3">SH</strain>
    </source>
</reference>
<protein>
    <submittedName>
        <fullName evidence="2">Uncharacterized protein</fullName>
    </submittedName>
</protein>
<comment type="caution">
    <text evidence="2">The sequence shown here is derived from an EMBL/GenBank/DDBJ whole genome shotgun (WGS) entry which is preliminary data.</text>
</comment>
<evidence type="ECO:0000256" key="1">
    <source>
        <dbReference type="SAM" id="MobiDB-lite"/>
    </source>
</evidence>